<evidence type="ECO:0000256" key="1">
    <source>
        <dbReference type="SAM" id="MobiDB-lite"/>
    </source>
</evidence>
<feature type="region of interest" description="Disordered" evidence="1">
    <location>
        <begin position="53"/>
        <end position="73"/>
    </location>
</feature>
<dbReference type="EMBL" id="JAFCIX010000024">
    <property type="protein sequence ID" value="KAH6600926.1"/>
    <property type="molecule type" value="Genomic_DNA"/>
</dbReference>
<protein>
    <recommendedName>
        <fullName evidence="4">Cyclin N-terminal domain-containing protein</fullName>
    </recommendedName>
</protein>
<gene>
    <name evidence="2" type="ORF">BASA50_001931</name>
</gene>
<dbReference type="CDD" id="cd20557">
    <property type="entry name" value="CYCLIN_ScPCL1-like"/>
    <property type="match status" value="1"/>
</dbReference>
<accession>A0ABQ8FML8</accession>
<proteinExistence type="predicted"/>
<name>A0ABQ8FML8_9FUNG</name>
<dbReference type="InterPro" id="IPR013922">
    <property type="entry name" value="Cyclin_PHO80-like"/>
</dbReference>
<dbReference type="PANTHER" id="PTHR15615:SF27">
    <property type="entry name" value="PHO85 CYCLIN CLG1"/>
    <property type="match status" value="1"/>
</dbReference>
<evidence type="ECO:0000313" key="3">
    <source>
        <dbReference type="Proteomes" id="UP001648503"/>
    </source>
</evidence>
<keyword evidence="3" id="KW-1185">Reference proteome</keyword>
<evidence type="ECO:0008006" key="4">
    <source>
        <dbReference type="Google" id="ProtNLM"/>
    </source>
</evidence>
<feature type="region of interest" description="Disordered" evidence="1">
    <location>
        <begin position="324"/>
        <end position="348"/>
    </location>
</feature>
<evidence type="ECO:0000313" key="2">
    <source>
        <dbReference type="EMBL" id="KAH6600926.1"/>
    </source>
</evidence>
<dbReference type="PANTHER" id="PTHR15615">
    <property type="match status" value="1"/>
</dbReference>
<sequence>MEFFPPPLFYESGMSSREQELHNSIIYPNAAELLQQQQNHLQNHQHYRMLLQQHQPKQQQRFAQLHGSSSSSSYQLPRLHQQYQVMSGAYHKTPMDNWSNPSPIAAVQSWQLQAQQQQQQQQQQLAPLGRTYEAAQPLVSTLGPSITLDDTSIDAIMDAGSSSSSITTSETAFAFDLQMPIDSSSVTMGGSGDGTARVESTQESDLLVQLQNNCDYHPQQQLQPIQHHHLLQIEHQLQLDSSFTAAATGNNTHYLQDSLQLAHFITSVVFILWRSRSLSESASAFVQFQNYVLKLLRSTSNNVTPPVILTSLKYIERLRSVTPCSPTSSSPLSPSSIPSHDDSVSGSGSPGTELRIWVTALSIADAFVNDNAYTVRSWAEVSGFSAIECATMRKEFLEAIDHRLYIAEAEYANWLHALEAMLDQSCADNAAYSIMSPLSALDNCSYAPTTGTTSVTTTMASTLYDHIPLDPLTLRLPGSFPVDLSPAMPIATVVGKVTATAAVVCPETTGPVLVSDTSAQQPLSHSQISMSWPHSISQFAAVTMGDAVLGRRIRL</sequence>
<comment type="caution">
    <text evidence="2">The sequence shown here is derived from an EMBL/GenBank/DDBJ whole genome shotgun (WGS) entry which is preliminary data.</text>
</comment>
<reference evidence="2 3" key="1">
    <citation type="submission" date="2021-02" db="EMBL/GenBank/DDBJ databases">
        <title>Variation within the Batrachochytrium salamandrivorans European outbreak.</title>
        <authorList>
            <person name="Kelly M."/>
            <person name="Pasmans F."/>
            <person name="Shea T.P."/>
            <person name="Munoz J.F."/>
            <person name="Carranza S."/>
            <person name="Cuomo C.A."/>
            <person name="Martel A."/>
        </authorList>
    </citation>
    <scope>NUCLEOTIDE SEQUENCE [LARGE SCALE GENOMIC DNA]</scope>
    <source>
        <strain evidence="2 3">AMFP18/2</strain>
    </source>
</reference>
<organism evidence="2 3">
    <name type="scientific">Batrachochytrium salamandrivorans</name>
    <dbReference type="NCBI Taxonomy" id="1357716"/>
    <lineage>
        <taxon>Eukaryota</taxon>
        <taxon>Fungi</taxon>
        <taxon>Fungi incertae sedis</taxon>
        <taxon>Chytridiomycota</taxon>
        <taxon>Chytridiomycota incertae sedis</taxon>
        <taxon>Chytridiomycetes</taxon>
        <taxon>Rhizophydiales</taxon>
        <taxon>Rhizophydiales incertae sedis</taxon>
        <taxon>Batrachochytrium</taxon>
    </lineage>
</organism>
<feature type="compositionally biased region" description="Low complexity" evidence="1">
    <location>
        <begin position="324"/>
        <end position="338"/>
    </location>
</feature>
<dbReference type="Proteomes" id="UP001648503">
    <property type="component" value="Unassembled WGS sequence"/>
</dbReference>
<dbReference type="Gene3D" id="1.10.472.10">
    <property type="entry name" value="Cyclin-like"/>
    <property type="match status" value="1"/>
</dbReference>